<evidence type="ECO:0000313" key="7">
    <source>
        <dbReference type="Proteomes" id="UP000004200"/>
    </source>
</evidence>
<dbReference type="STRING" id="765913.ThidrDRAFT_1013"/>
<protein>
    <submittedName>
        <fullName evidence="6">Phosphonate-transporting ATPase</fullName>
        <ecNumber evidence="6">3.6.3.28</ecNumber>
    </submittedName>
</protein>
<dbReference type="Proteomes" id="UP000004200">
    <property type="component" value="Unassembled WGS sequence"/>
</dbReference>
<proteinExistence type="inferred from homology"/>
<dbReference type="InterPro" id="IPR017871">
    <property type="entry name" value="ABC_transporter-like_CS"/>
</dbReference>
<evidence type="ECO:0000256" key="3">
    <source>
        <dbReference type="ARBA" id="ARBA00022741"/>
    </source>
</evidence>
<evidence type="ECO:0000256" key="4">
    <source>
        <dbReference type="ARBA" id="ARBA00022840"/>
    </source>
</evidence>
<dbReference type="Pfam" id="PF00005">
    <property type="entry name" value="ABC_tran"/>
    <property type="match status" value="1"/>
</dbReference>
<accession>G2DYA1</accession>
<evidence type="ECO:0000256" key="2">
    <source>
        <dbReference type="ARBA" id="ARBA00022448"/>
    </source>
</evidence>
<sequence length="251" mass="26991">MPKAPSQTTGSGPIVQIADVSFSYGDALVLEHVDLCVERGEFVGLVGPNAGGKSTLLKLILGLLEPQAGRIRVLGEVPSQVSDRIGYVPQFPSFPRDFPISVEQVVTMGRLGIGSSLGWYRAADRAAARRALDEVEASDLSKRRIGTLSGGQLQRVLLARALAGEPEILILDEPTANIDQRGETDVFDLLATLNARLTILVVSHDIAFISDYVSRVACLNRTLTCHGTSAVDGDAIHQLYGDRVRLVDHSH</sequence>
<feature type="domain" description="ABC transporter" evidence="5">
    <location>
        <begin position="15"/>
        <end position="246"/>
    </location>
</feature>
<dbReference type="PANTHER" id="PTHR42734">
    <property type="entry name" value="METAL TRANSPORT SYSTEM ATP-BINDING PROTEIN TM_0124-RELATED"/>
    <property type="match status" value="1"/>
</dbReference>
<comment type="similarity">
    <text evidence="1">Belongs to the ABC transporter superfamily.</text>
</comment>
<evidence type="ECO:0000256" key="1">
    <source>
        <dbReference type="ARBA" id="ARBA00005417"/>
    </source>
</evidence>
<keyword evidence="4" id="KW-0067">ATP-binding</keyword>
<dbReference type="GO" id="GO:0016887">
    <property type="term" value="F:ATP hydrolysis activity"/>
    <property type="evidence" value="ECO:0007669"/>
    <property type="project" value="InterPro"/>
</dbReference>
<dbReference type="PROSITE" id="PS50893">
    <property type="entry name" value="ABC_TRANSPORTER_2"/>
    <property type="match status" value="1"/>
</dbReference>
<dbReference type="FunFam" id="3.40.50.300:FF:000134">
    <property type="entry name" value="Iron-enterobactin ABC transporter ATP-binding protein"/>
    <property type="match status" value="1"/>
</dbReference>
<dbReference type="SUPFAM" id="SSF52540">
    <property type="entry name" value="P-loop containing nucleoside triphosphate hydrolases"/>
    <property type="match status" value="1"/>
</dbReference>
<dbReference type="PANTHER" id="PTHR42734:SF17">
    <property type="entry name" value="METAL TRANSPORT SYSTEM ATP-BINDING PROTEIN TM_0124-RELATED"/>
    <property type="match status" value="1"/>
</dbReference>
<dbReference type="PROSITE" id="PS00211">
    <property type="entry name" value="ABC_TRANSPORTER_1"/>
    <property type="match status" value="1"/>
</dbReference>
<keyword evidence="3" id="KW-0547">Nucleotide-binding</keyword>
<dbReference type="InterPro" id="IPR003439">
    <property type="entry name" value="ABC_transporter-like_ATP-bd"/>
</dbReference>
<keyword evidence="6" id="KW-0378">Hydrolase</keyword>
<gene>
    <name evidence="6" type="ORF">ThidrDRAFT_1013</name>
</gene>
<reference evidence="6 7" key="1">
    <citation type="submission" date="2011-06" db="EMBL/GenBank/DDBJ databases">
        <title>The draft genome of Thiorhodococcus drewsii AZ1.</title>
        <authorList>
            <consortium name="US DOE Joint Genome Institute (JGI-PGF)"/>
            <person name="Lucas S."/>
            <person name="Han J."/>
            <person name="Lapidus A."/>
            <person name="Cheng J.-F."/>
            <person name="Goodwin L."/>
            <person name="Pitluck S."/>
            <person name="Peters L."/>
            <person name="Land M.L."/>
            <person name="Hauser L."/>
            <person name="Vogl K."/>
            <person name="Liu Z."/>
            <person name="Imhoff J."/>
            <person name="Thiel V."/>
            <person name="Frigaard N.-U."/>
            <person name="Bryant D.A."/>
            <person name="Woyke T.J."/>
        </authorList>
    </citation>
    <scope>NUCLEOTIDE SEQUENCE [LARGE SCALE GENOMIC DNA]</scope>
    <source>
        <strain evidence="6 7">AZ1</strain>
    </source>
</reference>
<keyword evidence="2" id="KW-0813">Transport</keyword>
<organism evidence="6 7">
    <name type="scientific">Thiorhodococcus drewsii AZ1</name>
    <dbReference type="NCBI Taxonomy" id="765913"/>
    <lineage>
        <taxon>Bacteria</taxon>
        <taxon>Pseudomonadati</taxon>
        <taxon>Pseudomonadota</taxon>
        <taxon>Gammaproteobacteria</taxon>
        <taxon>Chromatiales</taxon>
        <taxon>Chromatiaceae</taxon>
        <taxon>Thiorhodococcus</taxon>
    </lineage>
</organism>
<keyword evidence="7" id="KW-1185">Reference proteome</keyword>
<dbReference type="PATRIC" id="fig|765913.3.peg.1038"/>
<dbReference type="GO" id="GO:0005524">
    <property type="term" value="F:ATP binding"/>
    <property type="evidence" value="ECO:0007669"/>
    <property type="project" value="UniProtKB-KW"/>
</dbReference>
<evidence type="ECO:0000259" key="5">
    <source>
        <dbReference type="PROSITE" id="PS50893"/>
    </source>
</evidence>
<dbReference type="RefSeq" id="WP_007039728.1">
    <property type="nucleotide sequence ID" value="NZ_AFWT01000005.1"/>
</dbReference>
<name>G2DYA1_9GAMM</name>
<comment type="caution">
    <text evidence="6">The sequence shown here is derived from an EMBL/GenBank/DDBJ whole genome shotgun (WGS) entry which is preliminary data.</text>
</comment>
<dbReference type="CDD" id="cd03235">
    <property type="entry name" value="ABC_Metallic_Cations"/>
    <property type="match status" value="1"/>
</dbReference>
<dbReference type="InterPro" id="IPR050153">
    <property type="entry name" value="Metal_Ion_Import_ABC"/>
</dbReference>
<dbReference type="AlphaFoldDB" id="G2DYA1"/>
<dbReference type="EMBL" id="AFWT01000005">
    <property type="protein sequence ID" value="EGV32893.1"/>
    <property type="molecule type" value="Genomic_DNA"/>
</dbReference>
<dbReference type="eggNOG" id="COG1121">
    <property type="taxonomic scope" value="Bacteria"/>
</dbReference>
<evidence type="ECO:0000313" key="6">
    <source>
        <dbReference type="EMBL" id="EGV32893.1"/>
    </source>
</evidence>
<dbReference type="Gene3D" id="3.40.50.300">
    <property type="entry name" value="P-loop containing nucleotide triphosphate hydrolases"/>
    <property type="match status" value="1"/>
</dbReference>
<dbReference type="SMART" id="SM00382">
    <property type="entry name" value="AAA"/>
    <property type="match status" value="1"/>
</dbReference>
<dbReference type="InterPro" id="IPR027417">
    <property type="entry name" value="P-loop_NTPase"/>
</dbReference>
<dbReference type="EC" id="3.6.3.28" evidence="6"/>
<dbReference type="InterPro" id="IPR003593">
    <property type="entry name" value="AAA+_ATPase"/>
</dbReference>